<dbReference type="PRINTS" id="PR00934">
    <property type="entry name" value="XHISDIPTASE"/>
</dbReference>
<dbReference type="EMBL" id="JBEPMO010000008">
    <property type="protein sequence ID" value="MET3732060.1"/>
    <property type="molecule type" value="Genomic_DNA"/>
</dbReference>
<dbReference type="Gene3D" id="3.40.630.10">
    <property type="entry name" value="Zn peptidases"/>
    <property type="match status" value="2"/>
</dbReference>
<keyword evidence="4" id="KW-1185">Reference proteome</keyword>
<dbReference type="CDD" id="cd03890">
    <property type="entry name" value="M20_pepD"/>
    <property type="match status" value="1"/>
</dbReference>
<dbReference type="InterPro" id="IPR011650">
    <property type="entry name" value="Peptidase_M20_dimer"/>
</dbReference>
<dbReference type="RefSeq" id="WP_354508910.1">
    <property type="nucleotide sequence ID" value="NZ_JBEPMO010000008.1"/>
</dbReference>
<evidence type="ECO:0000259" key="2">
    <source>
        <dbReference type="Pfam" id="PF07687"/>
    </source>
</evidence>
<dbReference type="Proteomes" id="UP001549146">
    <property type="component" value="Unassembled WGS sequence"/>
</dbReference>
<evidence type="ECO:0000313" key="4">
    <source>
        <dbReference type="Proteomes" id="UP001549146"/>
    </source>
</evidence>
<dbReference type="PANTHER" id="PTHR43501:SF1">
    <property type="entry name" value="CYTOSOL NON-SPECIFIC DIPEPTIDASE"/>
    <property type="match status" value="1"/>
</dbReference>
<dbReference type="EC" id="3.4.13.-" evidence="3"/>
<keyword evidence="1 3" id="KW-0378">Hydrolase</keyword>
<dbReference type="PANTHER" id="PTHR43501">
    <property type="entry name" value="CYTOSOL NON-SPECIFIC DIPEPTIDASE"/>
    <property type="match status" value="1"/>
</dbReference>
<dbReference type="Pfam" id="PF01546">
    <property type="entry name" value="Peptidase_M20"/>
    <property type="match status" value="1"/>
</dbReference>
<dbReference type="GO" id="GO:0016805">
    <property type="term" value="F:dipeptidase activity"/>
    <property type="evidence" value="ECO:0007669"/>
    <property type="project" value="UniProtKB-KW"/>
</dbReference>
<dbReference type="SUPFAM" id="SSF53187">
    <property type="entry name" value="Zn-dependent exopeptidases"/>
    <property type="match status" value="1"/>
</dbReference>
<dbReference type="PIRSF" id="PIRSF016599">
    <property type="entry name" value="Xaa-His_dipept"/>
    <property type="match status" value="1"/>
</dbReference>
<feature type="domain" description="Peptidase M20 dimerisation" evidence="2">
    <location>
        <begin position="209"/>
        <end position="286"/>
    </location>
</feature>
<evidence type="ECO:0000256" key="1">
    <source>
        <dbReference type="ARBA" id="ARBA00022801"/>
    </source>
</evidence>
<keyword evidence="3" id="KW-0224">Dipeptidase</keyword>
<organism evidence="3 4">
    <name type="scientific">Moheibacter stercoris</name>
    <dbReference type="NCBI Taxonomy" id="1628251"/>
    <lineage>
        <taxon>Bacteria</taxon>
        <taxon>Pseudomonadati</taxon>
        <taxon>Bacteroidota</taxon>
        <taxon>Flavobacteriia</taxon>
        <taxon>Flavobacteriales</taxon>
        <taxon>Weeksellaceae</taxon>
        <taxon>Moheibacter</taxon>
    </lineage>
</organism>
<dbReference type="NCBIfam" id="TIGR01893">
    <property type="entry name" value="aa-his-dipept"/>
    <property type="match status" value="1"/>
</dbReference>
<reference evidence="3 4" key="1">
    <citation type="submission" date="2024-06" db="EMBL/GenBank/DDBJ databases">
        <title>Genomic Encyclopedia of Type Strains, Phase IV (KMG-IV): sequencing the most valuable type-strain genomes for metagenomic binning, comparative biology and taxonomic classification.</title>
        <authorList>
            <person name="Goeker M."/>
        </authorList>
    </citation>
    <scope>NUCLEOTIDE SEQUENCE [LARGE SCALE GENOMIC DNA]</scope>
    <source>
        <strain evidence="3 4">DSM 29388</strain>
    </source>
</reference>
<gene>
    <name evidence="3" type="ORF">ABID46_001644</name>
</gene>
<keyword evidence="3" id="KW-0645">Protease</keyword>
<dbReference type="Pfam" id="PF07687">
    <property type="entry name" value="M20_dimer"/>
    <property type="match status" value="1"/>
</dbReference>
<name>A0ABV2LU22_9FLAO</name>
<dbReference type="InterPro" id="IPR002933">
    <property type="entry name" value="Peptidase_M20"/>
</dbReference>
<proteinExistence type="predicted"/>
<accession>A0ABV2LU22</accession>
<evidence type="ECO:0000313" key="3">
    <source>
        <dbReference type="EMBL" id="MET3732060.1"/>
    </source>
</evidence>
<dbReference type="InterPro" id="IPR001160">
    <property type="entry name" value="Peptidase_M20C"/>
</dbReference>
<comment type="caution">
    <text evidence="3">The sequence shown here is derived from an EMBL/GenBank/DDBJ whole genome shotgun (WGS) entry which is preliminary data.</text>
</comment>
<sequence length="485" mass="53144">MNDILNLEPKPIWRNFSKLNEVPRPSKKEERVIQFMMDFGQSLGLETIKDAVGNVIIKKPASAGMENRKTVVLQSHLDMVCQKNNDVNFDFDTQGIEMYIDNEGFVRAKGTTLGADNGIGVATIMAVLESTDLAHPPIEALFTIDEETGMTGAIGLDESVLQGHILLNLDTEEDDELTIGCAGGLDVTATKSYSIETLSADYQSIKVDVKGLKGGHSGGDIHLGLGNSNKILGRFLHESISFKGQIASMNSGSLRNAIPREGHFILSFPADQADAIKAAFEKLREDILVEFARIEPNIQISVENVALVNQVASLAETKNLAFALMTAYNGVYRMSPEIEGLTETSNNVANVVVENGEMKILCLTRSALDSNKKNLSETLKATFELCGFDVKFSGGYPGWRPNTNSEILRLMEKLYKEQFGEDPKISATHGGLECGIIGGHYPNLDMISFGPNIFGAHSPDERVEIKSVQKFWSYFVEVLKETPSK</sequence>
<protein>
    <submittedName>
        <fullName evidence="3">Dipeptidase D</fullName>
        <ecNumber evidence="3">3.4.13.-</ecNumber>
    </submittedName>
</protein>